<protein>
    <submittedName>
        <fullName evidence="1">Uncharacterized protein</fullName>
    </submittedName>
</protein>
<sequence length="32" mass="4026">MQQLRKGSTVHVLYLYVLRLQRMYQTRQILWC</sequence>
<evidence type="ECO:0000313" key="1">
    <source>
        <dbReference type="EMBL" id="JAE32842.1"/>
    </source>
</evidence>
<reference evidence="1" key="2">
    <citation type="journal article" date="2015" name="Data Brief">
        <title>Shoot transcriptome of the giant reed, Arundo donax.</title>
        <authorList>
            <person name="Barrero R.A."/>
            <person name="Guerrero F.D."/>
            <person name="Moolhuijzen P."/>
            <person name="Goolsby J.A."/>
            <person name="Tidwell J."/>
            <person name="Bellgard S.E."/>
            <person name="Bellgard M.I."/>
        </authorList>
    </citation>
    <scope>NUCLEOTIDE SEQUENCE</scope>
    <source>
        <tissue evidence="1">Shoot tissue taken approximately 20 cm above the soil surface</tissue>
    </source>
</reference>
<reference evidence="1" key="1">
    <citation type="submission" date="2014-09" db="EMBL/GenBank/DDBJ databases">
        <authorList>
            <person name="Magalhaes I.L.F."/>
            <person name="Oliveira U."/>
            <person name="Santos F.R."/>
            <person name="Vidigal T.H.D.A."/>
            <person name="Brescovit A.D."/>
            <person name="Santos A.J."/>
        </authorList>
    </citation>
    <scope>NUCLEOTIDE SEQUENCE</scope>
    <source>
        <tissue evidence="1">Shoot tissue taken approximately 20 cm above the soil surface</tissue>
    </source>
</reference>
<accession>A0A0A9H7W9</accession>
<proteinExistence type="predicted"/>
<name>A0A0A9H7W9_ARUDO</name>
<organism evidence="1">
    <name type="scientific">Arundo donax</name>
    <name type="common">Giant reed</name>
    <name type="synonym">Donax arundinaceus</name>
    <dbReference type="NCBI Taxonomy" id="35708"/>
    <lineage>
        <taxon>Eukaryota</taxon>
        <taxon>Viridiplantae</taxon>
        <taxon>Streptophyta</taxon>
        <taxon>Embryophyta</taxon>
        <taxon>Tracheophyta</taxon>
        <taxon>Spermatophyta</taxon>
        <taxon>Magnoliopsida</taxon>
        <taxon>Liliopsida</taxon>
        <taxon>Poales</taxon>
        <taxon>Poaceae</taxon>
        <taxon>PACMAD clade</taxon>
        <taxon>Arundinoideae</taxon>
        <taxon>Arundineae</taxon>
        <taxon>Arundo</taxon>
    </lineage>
</organism>
<dbReference type="EMBL" id="GBRH01165054">
    <property type="protein sequence ID" value="JAE32842.1"/>
    <property type="molecule type" value="Transcribed_RNA"/>
</dbReference>
<dbReference type="AlphaFoldDB" id="A0A0A9H7W9"/>